<evidence type="ECO:0000313" key="2">
    <source>
        <dbReference type="Proteomes" id="UP001157137"/>
    </source>
</evidence>
<accession>A0AA37TWW8</accession>
<dbReference type="EMBL" id="BSRA01000004">
    <property type="protein sequence ID" value="GLV13165.1"/>
    <property type="molecule type" value="Genomic_DNA"/>
</dbReference>
<name>A0AA37TWW8_9BACL</name>
<evidence type="ECO:0000313" key="1">
    <source>
        <dbReference type="EMBL" id="GLV13165.1"/>
    </source>
</evidence>
<organism evidence="1 2">
    <name type="scientific">Alicyclobacillus hesperidum</name>
    <dbReference type="NCBI Taxonomy" id="89784"/>
    <lineage>
        <taxon>Bacteria</taxon>
        <taxon>Bacillati</taxon>
        <taxon>Bacillota</taxon>
        <taxon>Bacilli</taxon>
        <taxon>Bacillales</taxon>
        <taxon>Alicyclobacillaceae</taxon>
        <taxon>Alicyclobacillus</taxon>
    </lineage>
</organism>
<reference evidence="1" key="1">
    <citation type="submission" date="2023-02" db="EMBL/GenBank/DDBJ databases">
        <title>Proposal of a novel subspecies: Alicyclobacillus hesperidum subspecies aegle.</title>
        <authorList>
            <person name="Goto K."/>
            <person name="Fujii T."/>
            <person name="Yasui K."/>
            <person name="Mochida K."/>
            <person name="Kato-Tanaka Y."/>
            <person name="Morohoshi S."/>
            <person name="An S.Y."/>
            <person name="Kasai H."/>
            <person name="Yokota A."/>
        </authorList>
    </citation>
    <scope>NUCLEOTIDE SEQUENCE</scope>
    <source>
        <strain evidence="1">DSM 12766</strain>
    </source>
</reference>
<dbReference type="Proteomes" id="UP001157137">
    <property type="component" value="Unassembled WGS sequence"/>
</dbReference>
<proteinExistence type="predicted"/>
<sequence length="64" mass="7207">MAIDLAPVLTSDHVNQHLYSGLALPFYAGIELNMQVHGHLMKGYQPSFVTLGTRRARLFLDPKR</sequence>
<protein>
    <submittedName>
        <fullName evidence="1">Uncharacterized protein</fullName>
    </submittedName>
</protein>
<dbReference type="AlphaFoldDB" id="A0AA37TWW8"/>
<gene>
    <name evidence="1" type="ORF">Heshes_08490</name>
</gene>
<comment type="caution">
    <text evidence="1">The sequence shown here is derived from an EMBL/GenBank/DDBJ whole genome shotgun (WGS) entry which is preliminary data.</text>
</comment>